<gene>
    <name evidence="4" type="ORF">B5808_08845</name>
</gene>
<accession>A0A1X9LMZ0</accession>
<dbReference type="InterPro" id="IPR026881">
    <property type="entry name" value="WYL_dom"/>
</dbReference>
<evidence type="ECO:0000313" key="4">
    <source>
        <dbReference type="EMBL" id="ARJ05311.1"/>
    </source>
</evidence>
<evidence type="ECO:0000259" key="2">
    <source>
        <dbReference type="Pfam" id="PF13280"/>
    </source>
</evidence>
<dbReference type="Pfam" id="PF25583">
    <property type="entry name" value="WCX"/>
    <property type="match status" value="1"/>
</dbReference>
<evidence type="ECO:0000259" key="3">
    <source>
        <dbReference type="Pfam" id="PF25583"/>
    </source>
</evidence>
<feature type="compositionally biased region" description="Basic residues" evidence="1">
    <location>
        <begin position="20"/>
        <end position="31"/>
    </location>
</feature>
<feature type="region of interest" description="Disordered" evidence="1">
    <location>
        <begin position="390"/>
        <end position="421"/>
    </location>
</feature>
<dbReference type="EMBL" id="CP020715">
    <property type="protein sequence ID" value="ARJ05311.1"/>
    <property type="molecule type" value="Genomic_DNA"/>
</dbReference>
<feature type="region of interest" description="Disordered" evidence="1">
    <location>
        <begin position="1"/>
        <end position="51"/>
    </location>
</feature>
<dbReference type="STRING" id="1619308.B5808_08845"/>
<feature type="compositionally biased region" description="Acidic residues" evidence="1">
    <location>
        <begin position="407"/>
        <end position="421"/>
    </location>
</feature>
<protein>
    <submittedName>
        <fullName evidence="4">Uncharacterized protein</fullName>
    </submittedName>
</protein>
<feature type="domain" description="WYL" evidence="2">
    <location>
        <begin position="223"/>
        <end position="286"/>
    </location>
</feature>
<dbReference type="PANTHER" id="PTHR34580:SF3">
    <property type="entry name" value="PROTEIN PAFB"/>
    <property type="match status" value="1"/>
</dbReference>
<feature type="compositionally biased region" description="Low complexity" evidence="1">
    <location>
        <begin position="1"/>
        <end position="19"/>
    </location>
</feature>
<dbReference type="Pfam" id="PF13280">
    <property type="entry name" value="WYL"/>
    <property type="match status" value="1"/>
</dbReference>
<dbReference type="InterPro" id="IPR057727">
    <property type="entry name" value="WCX_dom"/>
</dbReference>
<organism evidence="4 5">
    <name type="scientific">Cnuibacter physcomitrellae</name>
    <dbReference type="NCBI Taxonomy" id="1619308"/>
    <lineage>
        <taxon>Bacteria</taxon>
        <taxon>Bacillati</taxon>
        <taxon>Actinomycetota</taxon>
        <taxon>Actinomycetes</taxon>
        <taxon>Micrococcales</taxon>
        <taxon>Microbacteriaceae</taxon>
        <taxon>Cnuibacter</taxon>
    </lineage>
</organism>
<proteinExistence type="predicted"/>
<reference evidence="4 5" key="1">
    <citation type="submission" date="2017-04" db="EMBL/GenBank/DDBJ databases">
        <authorList>
            <person name="Afonso C.L."/>
            <person name="Miller P.J."/>
            <person name="Scott M.A."/>
            <person name="Spackman E."/>
            <person name="Goraichik I."/>
            <person name="Dimitrov K.M."/>
            <person name="Suarez D.L."/>
            <person name="Swayne D.E."/>
        </authorList>
    </citation>
    <scope>NUCLEOTIDE SEQUENCE [LARGE SCALE GENOMIC DNA]</scope>
    <source>
        <strain evidence="5">XA(T)</strain>
    </source>
</reference>
<dbReference type="PROSITE" id="PS52050">
    <property type="entry name" value="WYL"/>
    <property type="match status" value="1"/>
</dbReference>
<evidence type="ECO:0000256" key="1">
    <source>
        <dbReference type="SAM" id="MobiDB-lite"/>
    </source>
</evidence>
<dbReference type="PANTHER" id="PTHR34580">
    <property type="match status" value="1"/>
</dbReference>
<feature type="domain" description="WCX" evidence="3">
    <location>
        <begin position="333"/>
        <end position="388"/>
    </location>
</feature>
<dbReference type="KEGG" id="cphy:B5808_08845"/>
<feature type="compositionally biased region" description="Low complexity" evidence="1">
    <location>
        <begin position="32"/>
        <end position="51"/>
    </location>
</feature>
<dbReference type="Proteomes" id="UP000192775">
    <property type="component" value="Chromosome"/>
</dbReference>
<sequence>MRWWERTSATRSSPSSRQTQRPRRPTLRRRPACTSSTSSASCPPVCRSSSSARPAANRLLGVAPQNTSPAPVPVEERLFSLVLALIATESGLTKTEILSTVQGYRQRYDSTGDNTSLERQFERDKDDIRDLGVPLETIESPNDPGNNQTLRYRIPRAAYDLPADITFSPAERTLLNLAAMAWREGSLSRESQRALLKMRSLGVESTEPVIGYAPRIRTRDVSFEPLTDALTKGVRVTFPYLKPGSGAARERTVSPLALVQHQGRWHLKGYDHGVDGERTFLLSRITGPVRVTRQPIERREGTWAADALDELDAIWSANVTEIEAVAGSDADVRLRQRRGAEPSGDDRIRLHYTDPELLADELAGFGPEVRVLSPDSLVMAVVARLRRAQRMHAPATHEQAPAHEQTQAEDEQTQAEDGEES</sequence>
<evidence type="ECO:0000313" key="5">
    <source>
        <dbReference type="Proteomes" id="UP000192775"/>
    </source>
</evidence>
<dbReference type="InterPro" id="IPR051534">
    <property type="entry name" value="CBASS_pafABC_assoc_protein"/>
</dbReference>
<dbReference type="AlphaFoldDB" id="A0A1X9LMZ0"/>
<keyword evidence="5" id="KW-1185">Reference proteome</keyword>
<name>A0A1X9LMZ0_9MICO</name>